<evidence type="ECO:0000313" key="3">
    <source>
        <dbReference type="Proteomes" id="UP000494201"/>
    </source>
</evidence>
<dbReference type="AlphaFoldDB" id="A0A6P2G3H8"/>
<proteinExistence type="predicted"/>
<sequence length="50" mass="5708">MAGMSGFAMLAAGFVLAWLGTDLGRWCFMVRRWRWSVRHGCMPKNHLAHS</sequence>
<evidence type="ECO:0000313" key="2">
    <source>
        <dbReference type="EMBL" id="VVU48065.1"/>
    </source>
</evidence>
<dbReference type="EMBL" id="CABVLY010000002">
    <property type="protein sequence ID" value="VVU48065.1"/>
    <property type="molecule type" value="Genomic_DNA"/>
</dbReference>
<feature type="transmembrane region" description="Helical" evidence="1">
    <location>
        <begin position="6"/>
        <end position="28"/>
    </location>
</feature>
<protein>
    <submittedName>
        <fullName evidence="2">Uncharacterized protein</fullName>
    </submittedName>
</protein>
<accession>A0A6P2G3H8</accession>
<dbReference type="Proteomes" id="UP000494201">
    <property type="component" value="Unassembled WGS sequence"/>
</dbReference>
<evidence type="ECO:0000256" key="1">
    <source>
        <dbReference type="SAM" id="Phobius"/>
    </source>
</evidence>
<reference evidence="2 3" key="1">
    <citation type="submission" date="2019-09" db="EMBL/GenBank/DDBJ databases">
        <authorList>
            <person name="Depoorter E."/>
        </authorList>
    </citation>
    <scope>NUCLEOTIDE SEQUENCE [LARGE SCALE GENOMIC DNA]</scope>
    <source>
        <strain evidence="2">LMG 20980</strain>
    </source>
</reference>
<name>A0A6P2G3H8_9BURK</name>
<gene>
    <name evidence="2" type="ORF">BAN20980_00759</name>
</gene>
<organism evidence="2 3">
    <name type="scientific">Burkholderia anthina</name>
    <dbReference type="NCBI Taxonomy" id="179879"/>
    <lineage>
        <taxon>Bacteria</taxon>
        <taxon>Pseudomonadati</taxon>
        <taxon>Pseudomonadota</taxon>
        <taxon>Betaproteobacteria</taxon>
        <taxon>Burkholderiales</taxon>
        <taxon>Burkholderiaceae</taxon>
        <taxon>Burkholderia</taxon>
        <taxon>Burkholderia cepacia complex</taxon>
    </lineage>
</organism>
<keyword evidence="1" id="KW-0472">Membrane</keyword>
<keyword evidence="1" id="KW-1133">Transmembrane helix</keyword>
<keyword evidence="1" id="KW-0812">Transmembrane</keyword>